<comment type="caution">
    <text evidence="1">The sequence shown here is derived from an EMBL/GenBank/DDBJ whole genome shotgun (WGS) entry which is preliminary data.</text>
</comment>
<dbReference type="EMBL" id="RJKE01000001">
    <property type="protein sequence ID" value="ROO84831.1"/>
    <property type="molecule type" value="Genomic_DNA"/>
</dbReference>
<protein>
    <submittedName>
        <fullName evidence="1">Uncharacterized protein</fullName>
    </submittedName>
</protein>
<accession>A0A3N1CU41</accession>
<name>A0A3N1CU41_9ACTN</name>
<evidence type="ECO:0000313" key="2">
    <source>
        <dbReference type="Proteomes" id="UP000272400"/>
    </source>
</evidence>
<dbReference type="Proteomes" id="UP000272400">
    <property type="component" value="Unassembled WGS sequence"/>
</dbReference>
<evidence type="ECO:0000313" key="1">
    <source>
        <dbReference type="EMBL" id="ROO84831.1"/>
    </source>
</evidence>
<dbReference type="AlphaFoldDB" id="A0A3N1CU41"/>
<keyword evidence="2" id="KW-1185">Reference proteome</keyword>
<sequence>MGDTFNIGGITAGNSVVGGTGNTVSGDGRVDVPAPAGLPADQVQRLEELLRGLTAELARHAPGELHEAAQAERELAEGRPGRLRVLVERLALSGTALTAVAEIQAALGQLGF</sequence>
<proteinExistence type="predicted"/>
<organism evidence="1 2">
    <name type="scientific">Actinocorallia herbida</name>
    <dbReference type="NCBI Taxonomy" id="58109"/>
    <lineage>
        <taxon>Bacteria</taxon>
        <taxon>Bacillati</taxon>
        <taxon>Actinomycetota</taxon>
        <taxon>Actinomycetes</taxon>
        <taxon>Streptosporangiales</taxon>
        <taxon>Thermomonosporaceae</taxon>
        <taxon>Actinocorallia</taxon>
    </lineage>
</organism>
<reference evidence="1 2" key="1">
    <citation type="submission" date="2018-11" db="EMBL/GenBank/DDBJ databases">
        <title>Sequencing the genomes of 1000 actinobacteria strains.</title>
        <authorList>
            <person name="Klenk H.-P."/>
        </authorList>
    </citation>
    <scope>NUCLEOTIDE SEQUENCE [LARGE SCALE GENOMIC DNA]</scope>
    <source>
        <strain evidence="1 2">DSM 44254</strain>
    </source>
</reference>
<dbReference type="RefSeq" id="WP_123664401.1">
    <property type="nucleotide sequence ID" value="NZ_RJKE01000001.1"/>
</dbReference>
<gene>
    <name evidence="1" type="ORF">EDD29_2360</name>
</gene>